<proteinExistence type="predicted"/>
<organism evidence="1 2">
    <name type="scientific">Gordonia rubripertincta</name>
    <name type="common">Rhodococcus corallinus</name>
    <dbReference type="NCBI Taxonomy" id="36822"/>
    <lineage>
        <taxon>Bacteria</taxon>
        <taxon>Bacillati</taxon>
        <taxon>Actinomycetota</taxon>
        <taxon>Actinomycetes</taxon>
        <taxon>Mycobacteriales</taxon>
        <taxon>Gordoniaceae</taxon>
        <taxon>Gordonia</taxon>
    </lineage>
</organism>
<reference evidence="1" key="1">
    <citation type="submission" date="2022-12" db="EMBL/GenBank/DDBJ databases">
        <authorList>
            <person name="Krivoruchko A.V."/>
            <person name="Elkin A."/>
        </authorList>
    </citation>
    <scope>NUCLEOTIDE SEQUENCE</scope>
    <source>
        <strain evidence="1">IEGM 1388</strain>
    </source>
</reference>
<dbReference type="EMBL" id="JAPWIE010000006">
    <property type="protein sequence ID" value="MCZ4552368.1"/>
    <property type="molecule type" value="Genomic_DNA"/>
</dbReference>
<gene>
    <name evidence="1" type="ORF">O4213_20410</name>
</gene>
<sequence length="121" mass="13087">MSEQELLPINGFGKLFEKVTVMYASDRWAASFSDVSAVLGTPKFTDNTAWAAWNELSVSDEVDGPPWSLLARTSELNKTLERALALGWQIGDRSQGAHETRVTLLAPSGLTVIAYTPTSGA</sequence>
<keyword evidence="2" id="KW-1185">Reference proteome</keyword>
<evidence type="ECO:0000313" key="1">
    <source>
        <dbReference type="EMBL" id="MCZ4552368.1"/>
    </source>
</evidence>
<name>A0ABT4MZE1_GORRU</name>
<comment type="caution">
    <text evidence="1">The sequence shown here is derived from an EMBL/GenBank/DDBJ whole genome shotgun (WGS) entry which is preliminary data.</text>
</comment>
<evidence type="ECO:0000313" key="2">
    <source>
        <dbReference type="Proteomes" id="UP001067235"/>
    </source>
</evidence>
<dbReference type="RefSeq" id="WP_301573124.1">
    <property type="nucleotide sequence ID" value="NZ_JAPWIE010000006.1"/>
</dbReference>
<accession>A0ABT4MZE1</accession>
<dbReference type="Proteomes" id="UP001067235">
    <property type="component" value="Unassembled WGS sequence"/>
</dbReference>
<protein>
    <submittedName>
        <fullName evidence="1">Uncharacterized protein</fullName>
    </submittedName>
</protein>